<dbReference type="KEGG" id="zca:113920445"/>
<reference evidence="2" key="1">
    <citation type="submission" date="2025-08" db="UniProtKB">
        <authorList>
            <consortium name="RefSeq"/>
        </authorList>
    </citation>
    <scope>IDENTIFICATION</scope>
    <source>
        <tissue evidence="2">Blood</tissue>
    </source>
</reference>
<accession>A0A6J2CQ88</accession>
<name>A0A6J2CQ88_ZALCA</name>
<protein>
    <submittedName>
        <fullName evidence="2">Uncharacterized protein LOC113920445</fullName>
    </submittedName>
</protein>
<sequence length="234" mass="25581">MLLPPVCCWLQRGSKTVLLPLAPDCLSKVVGGLCVQAHPPVLAAQSGLCGPAHLGLTEDSQLFVRSDLPVMASRPTNYGVRAHPFRHPDAAWVWAFKVEGLRAFQQLLSPFKPPVLFLCPSVTRLGWASTPPGAAKSQAHREDRPPVVVSPTLLLFWACKAPFTLPHFADSASTRVEAMGRRKSMLILNPVHCHQNSSLPLLILDIGLCGHHLQPFQNPTGLGHLCNEFMKRAF</sequence>
<keyword evidence="1" id="KW-1185">Reference proteome</keyword>
<gene>
    <name evidence="2" type="primary">LOC113920445</name>
</gene>
<dbReference type="GeneID" id="113920445"/>
<dbReference type="RefSeq" id="XP_027446490.2">
    <property type="nucleotide sequence ID" value="XM_027590689.2"/>
</dbReference>
<organism evidence="1 2">
    <name type="scientific">Zalophus californianus</name>
    <name type="common">California sealion</name>
    <dbReference type="NCBI Taxonomy" id="9704"/>
    <lineage>
        <taxon>Eukaryota</taxon>
        <taxon>Metazoa</taxon>
        <taxon>Chordata</taxon>
        <taxon>Craniata</taxon>
        <taxon>Vertebrata</taxon>
        <taxon>Euteleostomi</taxon>
        <taxon>Mammalia</taxon>
        <taxon>Eutheria</taxon>
        <taxon>Laurasiatheria</taxon>
        <taxon>Carnivora</taxon>
        <taxon>Caniformia</taxon>
        <taxon>Pinnipedia</taxon>
        <taxon>Otariidae</taxon>
        <taxon>Zalophus</taxon>
    </lineage>
</organism>
<dbReference type="AlphaFoldDB" id="A0A6J2CQ88"/>
<evidence type="ECO:0000313" key="2">
    <source>
        <dbReference type="RefSeq" id="XP_027446490.2"/>
    </source>
</evidence>
<evidence type="ECO:0000313" key="1">
    <source>
        <dbReference type="Proteomes" id="UP000515165"/>
    </source>
</evidence>
<proteinExistence type="predicted"/>
<dbReference type="Proteomes" id="UP000515165">
    <property type="component" value="Chromosome 3"/>
</dbReference>